<accession>A0ABR2X935</accession>
<evidence type="ECO:0000256" key="1">
    <source>
        <dbReference type="SAM" id="MobiDB-lite"/>
    </source>
</evidence>
<feature type="region of interest" description="Disordered" evidence="1">
    <location>
        <begin position="185"/>
        <end position="240"/>
    </location>
</feature>
<feature type="compositionally biased region" description="Low complexity" evidence="1">
    <location>
        <begin position="62"/>
        <end position="78"/>
    </location>
</feature>
<evidence type="ECO:0000313" key="2">
    <source>
        <dbReference type="EMBL" id="KAK9770295.1"/>
    </source>
</evidence>
<protein>
    <submittedName>
        <fullName evidence="2">Uncharacterized protein</fullName>
    </submittedName>
</protein>
<sequence length="240" mass="26264">MSSTIRHVPAVLAIRPRFSQIASQKCYTSWTAFEKPALTIPLTPPKDQAVVPSTSKDTPRTASAKSAGGSEGASSDVANHGNTSFPITMIGTSRVPSQAGNKSICANPSTKFRTGLWRDSYLPSLRLNLAGSPATFGVVDSLALSHSSVLAKDNKGLVRQLVVADFTNLSRHDFEKRMEEEMKEAERDFEKLEEEEMKEAEYWDDQQKGAQDGVDMTEKEVSNQGKTVRKVRKDGENGLS</sequence>
<organism evidence="2 3">
    <name type="scientific">Seiridium cardinale</name>
    <dbReference type="NCBI Taxonomy" id="138064"/>
    <lineage>
        <taxon>Eukaryota</taxon>
        <taxon>Fungi</taxon>
        <taxon>Dikarya</taxon>
        <taxon>Ascomycota</taxon>
        <taxon>Pezizomycotina</taxon>
        <taxon>Sordariomycetes</taxon>
        <taxon>Xylariomycetidae</taxon>
        <taxon>Amphisphaeriales</taxon>
        <taxon>Sporocadaceae</taxon>
        <taxon>Seiridium</taxon>
    </lineage>
</organism>
<dbReference type="EMBL" id="JARVKM010000096">
    <property type="protein sequence ID" value="KAK9770295.1"/>
    <property type="molecule type" value="Genomic_DNA"/>
</dbReference>
<keyword evidence="3" id="KW-1185">Reference proteome</keyword>
<feature type="region of interest" description="Disordered" evidence="1">
    <location>
        <begin position="41"/>
        <end position="81"/>
    </location>
</feature>
<reference evidence="2 3" key="1">
    <citation type="submission" date="2024-02" db="EMBL/GenBank/DDBJ databases">
        <title>First draft genome assembly of two strains of Seiridium cardinale.</title>
        <authorList>
            <person name="Emiliani G."/>
            <person name="Scali E."/>
        </authorList>
    </citation>
    <scope>NUCLEOTIDE SEQUENCE [LARGE SCALE GENOMIC DNA]</scope>
    <source>
        <strain evidence="2 3">BM-138-000479</strain>
    </source>
</reference>
<dbReference type="Proteomes" id="UP001465668">
    <property type="component" value="Unassembled WGS sequence"/>
</dbReference>
<comment type="caution">
    <text evidence="2">The sequence shown here is derived from an EMBL/GenBank/DDBJ whole genome shotgun (WGS) entry which is preliminary data.</text>
</comment>
<proteinExistence type="predicted"/>
<evidence type="ECO:0000313" key="3">
    <source>
        <dbReference type="Proteomes" id="UP001465668"/>
    </source>
</evidence>
<gene>
    <name evidence="2" type="ORF">SCAR479_13036</name>
</gene>
<name>A0ABR2X935_9PEZI</name>